<dbReference type="Gene3D" id="3.40.50.720">
    <property type="entry name" value="NAD(P)-binding Rossmann-like Domain"/>
    <property type="match status" value="1"/>
</dbReference>
<dbReference type="InterPro" id="IPR038770">
    <property type="entry name" value="Na+/solute_symporter_sf"/>
</dbReference>
<evidence type="ECO:0000256" key="4">
    <source>
        <dbReference type="ARBA" id="ARBA00022538"/>
    </source>
</evidence>
<organism evidence="12 13">
    <name type="scientific">Lutibaculum baratangense AMV1</name>
    <dbReference type="NCBI Taxonomy" id="631454"/>
    <lineage>
        <taxon>Bacteria</taxon>
        <taxon>Pseudomonadati</taxon>
        <taxon>Pseudomonadota</taxon>
        <taxon>Alphaproteobacteria</taxon>
        <taxon>Hyphomicrobiales</taxon>
        <taxon>Tepidamorphaceae</taxon>
        <taxon>Lutibaculum</taxon>
    </lineage>
</organism>
<evidence type="ECO:0000256" key="9">
    <source>
        <dbReference type="ARBA" id="ARBA00023136"/>
    </source>
</evidence>
<dbReference type="GO" id="GO:1902600">
    <property type="term" value="P:proton transmembrane transport"/>
    <property type="evidence" value="ECO:0007669"/>
    <property type="project" value="InterPro"/>
</dbReference>
<dbReference type="Pfam" id="PF00999">
    <property type="entry name" value="Na_H_Exchanger"/>
    <property type="match status" value="1"/>
</dbReference>
<sequence>MEHATWVKDALVFLLVAGVVVPVFHQARLGIVLGFIAAGVLVGPHGLGRFVEEMPLLDYLVIEDPERVEPFAEFGVIFLLFVLGLELSFARLWQLRRYVLGVGTVQVVVTSLAIGAFARMAGASAPVAVVVGLTLALSSTAIVMQLLVEQKRLATQAGRVCLSVLLMQDMMVVPILLAVGMLSGGAESIWRELVTALVAAIAAVAVILLAGRFVLRPLLRRAAMTGSRDLIMAIVLLAAVGAAMGTAAAGLSAALGAFLAGLLLSESEYRHQIETDIEPFKGLLLGLFFTTVGMTIDLGFVVEHLLPIVASVAVILLVKVAVLFGAARLFAVGLAASADTAILLSQAGEFGFVVISLARGNGIVDIELAQFVFVVIGVTMALTPLLARGGSMVAARLEPLDHKGDTIQDQLSELSDHVIIGGFGRVGQTVARLLDEQNVPYVALDQDAVTVGRHRREGRLVFYGDAGRPEILDRAGAENARAFVVTLDDPGTAERMVKAAREKRPEATVYARARDAAHAQALARLGAVSAIPETVEGSLQLAGEVLVGLDIPDDVVGRQIEAERERARSLMGI</sequence>
<keyword evidence="3" id="KW-0050">Antiport</keyword>
<evidence type="ECO:0000256" key="3">
    <source>
        <dbReference type="ARBA" id="ARBA00022449"/>
    </source>
</evidence>
<evidence type="ECO:0000256" key="5">
    <source>
        <dbReference type="ARBA" id="ARBA00022692"/>
    </source>
</evidence>
<evidence type="ECO:0000256" key="8">
    <source>
        <dbReference type="ARBA" id="ARBA00023065"/>
    </source>
</evidence>
<dbReference type="InterPro" id="IPR006153">
    <property type="entry name" value="Cation/H_exchanger_TM"/>
</dbReference>
<dbReference type="GO" id="GO:0012505">
    <property type="term" value="C:endomembrane system"/>
    <property type="evidence" value="ECO:0007669"/>
    <property type="project" value="UniProtKB-SubCell"/>
</dbReference>
<comment type="subcellular location">
    <subcellularLocation>
        <location evidence="1">Endomembrane system</location>
        <topology evidence="1">Multi-pass membrane protein</topology>
    </subcellularLocation>
</comment>
<keyword evidence="8" id="KW-0406">Ion transport</keyword>
<dbReference type="EMBL" id="AWXZ01000013">
    <property type="protein sequence ID" value="ESR26795.1"/>
    <property type="molecule type" value="Genomic_DNA"/>
</dbReference>
<feature type="domain" description="RCK N-terminal" evidence="11">
    <location>
        <begin position="415"/>
        <end position="532"/>
    </location>
</feature>
<dbReference type="GO" id="GO:0005886">
    <property type="term" value="C:plasma membrane"/>
    <property type="evidence" value="ECO:0007669"/>
    <property type="project" value="TreeGrafter"/>
</dbReference>
<dbReference type="STRING" id="631454.N177_0579"/>
<dbReference type="AlphaFoldDB" id="V4RUP2"/>
<evidence type="ECO:0000259" key="11">
    <source>
        <dbReference type="PROSITE" id="PS51201"/>
    </source>
</evidence>
<dbReference type="Pfam" id="PF02254">
    <property type="entry name" value="TrkA_N"/>
    <property type="match status" value="1"/>
</dbReference>
<evidence type="ECO:0000256" key="10">
    <source>
        <dbReference type="SAM" id="Phobius"/>
    </source>
</evidence>
<dbReference type="GO" id="GO:0015297">
    <property type="term" value="F:antiporter activity"/>
    <property type="evidence" value="ECO:0007669"/>
    <property type="project" value="UniProtKB-KW"/>
</dbReference>
<evidence type="ECO:0000313" key="12">
    <source>
        <dbReference type="EMBL" id="ESR26795.1"/>
    </source>
</evidence>
<dbReference type="FunFam" id="3.40.50.720:FF:000036">
    <property type="entry name" value="Glutathione-regulated potassium-efflux system protein KefB"/>
    <property type="match status" value="1"/>
</dbReference>
<dbReference type="InterPro" id="IPR036291">
    <property type="entry name" value="NAD(P)-bd_dom_sf"/>
</dbReference>
<protein>
    <submittedName>
        <fullName evidence="12">Glutathione-regulated potassium-efflux system protein KefB</fullName>
    </submittedName>
</protein>
<keyword evidence="13" id="KW-1185">Reference proteome</keyword>
<dbReference type="OrthoDB" id="9781411at2"/>
<dbReference type="Proteomes" id="UP000017819">
    <property type="component" value="Unassembled WGS sequence"/>
</dbReference>
<gene>
    <name evidence="12" type="ORF">N177_0579</name>
</gene>
<evidence type="ECO:0000313" key="13">
    <source>
        <dbReference type="Proteomes" id="UP000017819"/>
    </source>
</evidence>
<feature type="transmembrane region" description="Helical" evidence="10">
    <location>
        <begin position="31"/>
        <end position="51"/>
    </location>
</feature>
<comment type="caution">
    <text evidence="12">The sequence shown here is derived from an EMBL/GenBank/DDBJ whole genome shotgun (WGS) entry which is preliminary data.</text>
</comment>
<keyword evidence="9 10" id="KW-0472">Membrane</keyword>
<dbReference type="SUPFAM" id="SSF51735">
    <property type="entry name" value="NAD(P)-binding Rossmann-fold domains"/>
    <property type="match status" value="1"/>
</dbReference>
<feature type="transmembrane region" description="Helical" evidence="10">
    <location>
        <begin position="160"/>
        <end position="183"/>
    </location>
</feature>
<dbReference type="InterPro" id="IPR003148">
    <property type="entry name" value="RCK_N"/>
</dbReference>
<feature type="transmembrane region" description="Helical" evidence="10">
    <location>
        <begin position="127"/>
        <end position="148"/>
    </location>
</feature>
<evidence type="ECO:0000256" key="6">
    <source>
        <dbReference type="ARBA" id="ARBA00022958"/>
    </source>
</evidence>
<dbReference type="eggNOG" id="COG0475">
    <property type="taxonomic scope" value="Bacteria"/>
</dbReference>
<feature type="transmembrane region" description="Helical" evidence="10">
    <location>
        <begin position="98"/>
        <end position="121"/>
    </location>
</feature>
<reference evidence="12 13" key="1">
    <citation type="journal article" date="2014" name="Genome Announc.">
        <title>Draft Genome Sequence of Lutibaculum baratangense Strain AMV1T, Isolated from a Mud Volcano in Andamans, India.</title>
        <authorList>
            <person name="Singh A."/>
            <person name="Sreenivas A."/>
            <person name="Sathyanarayana Reddy G."/>
            <person name="Pinnaka A.K."/>
            <person name="Shivaji S."/>
        </authorList>
    </citation>
    <scope>NUCLEOTIDE SEQUENCE [LARGE SCALE GENOMIC DNA]</scope>
    <source>
        <strain evidence="12 13">AMV1</strain>
    </source>
</reference>
<proteinExistence type="predicted"/>
<dbReference type="PANTHER" id="PTHR46157:SF4">
    <property type="entry name" value="K(+) EFFLUX ANTIPORTER 3, CHLOROPLASTIC"/>
    <property type="match status" value="1"/>
</dbReference>
<feature type="transmembrane region" description="Helical" evidence="10">
    <location>
        <begin position="230"/>
        <end position="263"/>
    </location>
</feature>
<keyword evidence="7 10" id="KW-1133">Transmembrane helix</keyword>
<dbReference type="RefSeq" id="WP_023430728.1">
    <property type="nucleotide sequence ID" value="NZ_AWXZ01000013.1"/>
</dbReference>
<feature type="transmembrane region" description="Helical" evidence="10">
    <location>
        <begin position="309"/>
        <end position="331"/>
    </location>
</feature>
<dbReference type="PROSITE" id="PS51201">
    <property type="entry name" value="RCK_N"/>
    <property type="match status" value="1"/>
</dbReference>
<feature type="transmembrane region" description="Helical" evidence="10">
    <location>
        <begin position="189"/>
        <end position="210"/>
    </location>
</feature>
<dbReference type="PATRIC" id="fig|631454.5.peg.569"/>
<evidence type="ECO:0000256" key="1">
    <source>
        <dbReference type="ARBA" id="ARBA00004127"/>
    </source>
</evidence>
<accession>V4RUP2</accession>
<dbReference type="Gene3D" id="1.20.1530.20">
    <property type="match status" value="1"/>
</dbReference>
<evidence type="ECO:0000256" key="7">
    <source>
        <dbReference type="ARBA" id="ARBA00022989"/>
    </source>
</evidence>
<dbReference type="PANTHER" id="PTHR46157">
    <property type="entry name" value="K(+) EFFLUX ANTIPORTER 3, CHLOROPLASTIC"/>
    <property type="match status" value="1"/>
</dbReference>
<feature type="transmembrane region" description="Helical" evidence="10">
    <location>
        <begin position="283"/>
        <end position="302"/>
    </location>
</feature>
<feature type="transmembrane region" description="Helical" evidence="10">
    <location>
        <begin position="368"/>
        <end position="387"/>
    </location>
</feature>
<keyword evidence="4" id="KW-0633">Potassium transport</keyword>
<dbReference type="eggNOG" id="COG1226">
    <property type="taxonomic scope" value="Bacteria"/>
</dbReference>
<feature type="transmembrane region" description="Helical" evidence="10">
    <location>
        <begin position="6"/>
        <end position="24"/>
    </location>
</feature>
<keyword evidence="2" id="KW-0813">Transport</keyword>
<dbReference type="GO" id="GO:0006813">
    <property type="term" value="P:potassium ion transport"/>
    <property type="evidence" value="ECO:0007669"/>
    <property type="project" value="UniProtKB-KW"/>
</dbReference>
<name>V4RUP2_9HYPH</name>
<keyword evidence="6" id="KW-0630">Potassium</keyword>
<evidence type="ECO:0000256" key="2">
    <source>
        <dbReference type="ARBA" id="ARBA00022448"/>
    </source>
</evidence>
<keyword evidence="5 10" id="KW-0812">Transmembrane</keyword>
<feature type="transmembrane region" description="Helical" evidence="10">
    <location>
        <begin position="71"/>
        <end position="89"/>
    </location>
</feature>